<dbReference type="PANTHER" id="PTHR11573:SF30">
    <property type="entry name" value="RIBONUCLEOSIDE-DIPHOSPHATE REDUCTASE 2 SUBUNIT ALPHA"/>
    <property type="match status" value="1"/>
</dbReference>
<evidence type="ECO:0000256" key="1">
    <source>
        <dbReference type="ARBA" id="ARBA00010406"/>
    </source>
</evidence>
<evidence type="ECO:0000256" key="5">
    <source>
        <dbReference type="ARBA" id="ARBA00022840"/>
    </source>
</evidence>
<dbReference type="AlphaFoldDB" id="A0A0D1A932"/>
<dbReference type="GO" id="GO:0004748">
    <property type="term" value="F:ribonucleoside-diphosphate reductase activity, thioredoxin disulfide as acceptor"/>
    <property type="evidence" value="ECO:0007669"/>
    <property type="project" value="UniProtKB-EC"/>
</dbReference>
<evidence type="ECO:0000313" key="14">
    <source>
        <dbReference type="Proteomes" id="UP000032279"/>
    </source>
</evidence>
<dbReference type="GO" id="GO:0005524">
    <property type="term" value="F:ATP binding"/>
    <property type="evidence" value="ECO:0007669"/>
    <property type="project" value="UniProtKB-KW"/>
</dbReference>
<dbReference type="PATRIC" id="fig|1335616.4.peg.1144"/>
<keyword evidence="3" id="KW-0021">Allosteric enzyme</keyword>
<gene>
    <name evidence="13" type="ORF">WDC_1137</name>
</gene>
<feature type="coiled-coil region" evidence="11">
    <location>
        <begin position="327"/>
        <end position="354"/>
    </location>
</feature>
<dbReference type="CDD" id="cd01679">
    <property type="entry name" value="RNR_I"/>
    <property type="match status" value="1"/>
</dbReference>
<evidence type="ECO:0000256" key="7">
    <source>
        <dbReference type="ARBA" id="ARBA00023116"/>
    </source>
</evidence>
<dbReference type="SUPFAM" id="SSF48168">
    <property type="entry name" value="R1 subunit of ribonucleotide reductase, N-terminal domain"/>
    <property type="match status" value="1"/>
</dbReference>
<dbReference type="PANTHER" id="PTHR11573">
    <property type="entry name" value="RIBONUCLEOSIDE-DIPHOSPHATE REDUCTASE LARGE CHAIN"/>
    <property type="match status" value="1"/>
</dbReference>
<dbReference type="EMBL" id="AWTT01000025">
    <property type="protein sequence ID" value="KIS03261.1"/>
    <property type="molecule type" value="Genomic_DNA"/>
</dbReference>
<keyword evidence="8" id="KW-1015">Disulfide bond</keyword>
<dbReference type="InterPro" id="IPR013554">
    <property type="entry name" value="RNR_N"/>
</dbReference>
<dbReference type="PROSITE" id="PS00089">
    <property type="entry name" value="RIBORED_LARGE"/>
    <property type="match status" value="1"/>
</dbReference>
<dbReference type="InterPro" id="IPR000788">
    <property type="entry name" value="RNR_lg_C"/>
</dbReference>
<evidence type="ECO:0000256" key="11">
    <source>
        <dbReference type="SAM" id="Coils"/>
    </source>
</evidence>
<dbReference type="Pfam" id="PF00317">
    <property type="entry name" value="Ribonuc_red_lgN"/>
    <property type="match status" value="1"/>
</dbReference>
<dbReference type="InterPro" id="IPR039718">
    <property type="entry name" value="Rrm1"/>
</dbReference>
<comment type="similarity">
    <text evidence="1 10">Belongs to the ribonucleoside diphosphate reductase large chain family.</text>
</comment>
<evidence type="ECO:0000313" key="13">
    <source>
        <dbReference type="EMBL" id="KIS03261.1"/>
    </source>
</evidence>
<reference evidence="13 14" key="1">
    <citation type="submission" date="2013-08" db="EMBL/GenBank/DDBJ databases">
        <title>Lactobacillus wasatchii sp. WDC04, a late gas producing bacteria isolated from aged chedder cheese.</title>
        <authorList>
            <person name="Oberg C.J."/>
            <person name="Culumber M."/>
            <person name="McMahon D.J."/>
            <person name="Broadbent J.R."/>
            <person name="Oberg T.S."/>
            <person name="Ortaki F."/>
        </authorList>
    </citation>
    <scope>NUCLEOTIDE SEQUENCE [LARGE SCALE GENOMIC DNA]</scope>
    <source>
        <strain evidence="13 14">WDC04</strain>
    </source>
</reference>
<evidence type="ECO:0000256" key="3">
    <source>
        <dbReference type="ARBA" id="ARBA00022533"/>
    </source>
</evidence>
<dbReference type="Gene3D" id="3.20.70.20">
    <property type="match status" value="1"/>
</dbReference>
<keyword evidence="4" id="KW-0547">Nucleotide-binding</keyword>
<dbReference type="GO" id="GO:0009263">
    <property type="term" value="P:deoxyribonucleotide biosynthetic process"/>
    <property type="evidence" value="ECO:0007669"/>
    <property type="project" value="UniProtKB-KW"/>
</dbReference>
<evidence type="ECO:0000256" key="6">
    <source>
        <dbReference type="ARBA" id="ARBA00023002"/>
    </source>
</evidence>
<dbReference type="EC" id="1.17.4.1" evidence="2 10"/>
<organism evidence="13 14">
    <name type="scientific">Paucilactobacillus wasatchensis</name>
    <dbReference type="NCBI Taxonomy" id="1335616"/>
    <lineage>
        <taxon>Bacteria</taxon>
        <taxon>Bacillati</taxon>
        <taxon>Bacillota</taxon>
        <taxon>Bacilli</taxon>
        <taxon>Lactobacillales</taxon>
        <taxon>Lactobacillaceae</taxon>
        <taxon>Paucilactobacillus</taxon>
    </lineage>
</organism>
<dbReference type="SUPFAM" id="SSF51998">
    <property type="entry name" value="PFL-like glycyl radical enzymes"/>
    <property type="match status" value="1"/>
</dbReference>
<dbReference type="Gene3D" id="1.10.1650.20">
    <property type="match status" value="1"/>
</dbReference>
<keyword evidence="11" id="KW-0175">Coiled coil</keyword>
<keyword evidence="5" id="KW-0067">ATP-binding</keyword>
<keyword evidence="7 10" id="KW-0215">Deoxyribonucleotide synthesis</keyword>
<dbReference type="UniPathway" id="UPA00326"/>
<evidence type="ECO:0000256" key="8">
    <source>
        <dbReference type="ARBA" id="ARBA00023157"/>
    </source>
</evidence>
<dbReference type="NCBIfam" id="TIGR04170">
    <property type="entry name" value="RNR_1b_NrdE"/>
    <property type="match status" value="1"/>
</dbReference>
<dbReference type="PRINTS" id="PR01183">
    <property type="entry name" value="RIBORDTASEM1"/>
</dbReference>
<keyword evidence="6 10" id="KW-0560">Oxidoreductase</keyword>
<dbReference type="NCBIfam" id="TIGR02506">
    <property type="entry name" value="NrdE_NrdA"/>
    <property type="match status" value="1"/>
</dbReference>
<evidence type="ECO:0000256" key="10">
    <source>
        <dbReference type="RuleBase" id="RU003410"/>
    </source>
</evidence>
<evidence type="ECO:0000259" key="12">
    <source>
        <dbReference type="PROSITE" id="PS00089"/>
    </source>
</evidence>
<name>A0A0D1A932_9LACO</name>
<dbReference type="InterPro" id="IPR026459">
    <property type="entry name" value="RNR_1b_NrdE"/>
</dbReference>
<comment type="caution">
    <text evidence="13">The sequence shown here is derived from an EMBL/GenBank/DDBJ whole genome shotgun (WGS) entry which is preliminary data.</text>
</comment>
<dbReference type="InterPro" id="IPR013509">
    <property type="entry name" value="RNR_lsu_N"/>
</dbReference>
<proteinExistence type="inferred from homology"/>
<dbReference type="Pfam" id="PF02867">
    <property type="entry name" value="Ribonuc_red_lgC"/>
    <property type="match status" value="1"/>
</dbReference>
<sequence length="721" mass="81899">MSLKNLGNVTYYNLNNEINIPVDGQIPLNKDQEALAAFIKENVTPNTKQFSSLRERFDFLLDNNYIERPFVEKYDFSFVEKLYDYLKEQNFHFKSFMAAYKFYAQYALKTDDNDFYLENFIDRAALNALYFADGDEKLAMDLADEIIHQRYQPATPSFLNAGRKRRGELVSCFLIQTTDNMNTIGRTINSALQLSRIGGGVGISLSNLRGAGDPIKGIEGAASGVVPVMKLLEDSFSYSNQLGQRQGAGVAYLSVFHPDIIQFLAAKKENADEKIRLKTLSLAVTVPDKFYELTEDNDDMYLFSPYDVEREYGTPFSYVDITKEYDNMVANDNIKKTKINARELEDEISKLQQESGYPYVINIDTANRDNPIDGKIIMSNLCSEIMQVQTPSVVNNEQKYDKLGIDVSCNLGSTNIVNLMASPDFGHSVEAMVRALTFVTDNSNIDVVPSIQHGNHLAHSIGLGAMGLHSFFAKNHMDYGSPASVEFTGVYFMLLNYWTLKASNEIARERQTTFHNFDKSDYADGSYFDKYVKNDFGTQSEEVKQLFDGIFIPSTEDWAELKAAVQKDGLYHQNRMAVAPNGSISYINDTTSSLHPIINRIEERQEKKIGKIYYPAPYLSNDTMPYYKSAYDIDMRKVINIYAAAQEHVDQSLSLTLFMRSTIATGTYEWKNGRTDKMTTRDLNILRHYAYNKGIKSIYYIRTFTDDQDEIGANQCESCVI</sequence>
<dbReference type="STRING" id="1335616.WDC_1137"/>
<dbReference type="Proteomes" id="UP000032279">
    <property type="component" value="Unassembled WGS sequence"/>
</dbReference>
<evidence type="ECO:0000256" key="4">
    <source>
        <dbReference type="ARBA" id="ARBA00022741"/>
    </source>
</evidence>
<dbReference type="GO" id="GO:0005971">
    <property type="term" value="C:ribonucleoside-diphosphate reductase complex"/>
    <property type="evidence" value="ECO:0007669"/>
    <property type="project" value="TreeGrafter"/>
</dbReference>
<dbReference type="OrthoDB" id="9762933at2"/>
<dbReference type="Pfam" id="PF08343">
    <property type="entry name" value="RNR_N"/>
    <property type="match status" value="1"/>
</dbReference>
<dbReference type="InterPro" id="IPR008926">
    <property type="entry name" value="RNR_R1-su_N"/>
</dbReference>
<dbReference type="FunFam" id="1.10.1650.20:FF:000002">
    <property type="entry name" value="Ribonucleoside-diphosphate reductase"/>
    <property type="match status" value="1"/>
</dbReference>
<dbReference type="RefSeq" id="WP_044010886.1">
    <property type="nucleotide sequence ID" value="NZ_AWTT01000025.1"/>
</dbReference>
<evidence type="ECO:0000256" key="2">
    <source>
        <dbReference type="ARBA" id="ARBA00012274"/>
    </source>
</evidence>
<accession>A0A0D1A932</accession>
<evidence type="ECO:0000256" key="9">
    <source>
        <dbReference type="ARBA" id="ARBA00047754"/>
    </source>
</evidence>
<protein>
    <recommendedName>
        <fullName evidence="2 10">Ribonucleoside-diphosphate reductase</fullName>
        <ecNumber evidence="2 10">1.17.4.1</ecNumber>
    </recommendedName>
</protein>
<feature type="domain" description="Ribonucleotide reductase large subunit" evidence="12">
    <location>
        <begin position="558"/>
        <end position="580"/>
    </location>
</feature>
<comment type="catalytic activity">
    <reaction evidence="9 10">
        <text>a 2'-deoxyribonucleoside 5'-diphosphate + [thioredoxin]-disulfide + H2O = a ribonucleoside 5'-diphosphate + [thioredoxin]-dithiol</text>
        <dbReference type="Rhea" id="RHEA:23252"/>
        <dbReference type="Rhea" id="RHEA-COMP:10698"/>
        <dbReference type="Rhea" id="RHEA-COMP:10700"/>
        <dbReference type="ChEBI" id="CHEBI:15377"/>
        <dbReference type="ChEBI" id="CHEBI:29950"/>
        <dbReference type="ChEBI" id="CHEBI:50058"/>
        <dbReference type="ChEBI" id="CHEBI:57930"/>
        <dbReference type="ChEBI" id="CHEBI:73316"/>
        <dbReference type="EC" id="1.17.4.1"/>
    </reaction>
</comment>
<keyword evidence="14" id="KW-1185">Reference proteome</keyword>
<comment type="function">
    <text evidence="10">Provides the precursors necessary for DNA synthesis. Catalyzes the biosynthesis of deoxyribonucleotides from the corresponding ribonucleotides.</text>
</comment>
<dbReference type="InterPro" id="IPR013346">
    <property type="entry name" value="NrdE_NrdA_C"/>
</dbReference>